<evidence type="ECO:0000313" key="6">
    <source>
        <dbReference type="Proteomes" id="UP000325307"/>
    </source>
</evidence>
<evidence type="ECO:0000256" key="2">
    <source>
        <dbReference type="HAMAP-Rule" id="MF_00839"/>
    </source>
</evidence>
<dbReference type="PANTHER" id="PTHR33231:SF1">
    <property type="entry name" value="30S RIBOSOMAL PROTEIN"/>
    <property type="match status" value="1"/>
</dbReference>
<gene>
    <name evidence="2" type="primary">hpf</name>
    <name evidence="5" type="ORF">NCCP1664_28460</name>
</gene>
<keyword evidence="2" id="KW-0963">Cytoplasm</keyword>
<dbReference type="Pfam" id="PF02482">
    <property type="entry name" value="Ribosomal_S30AE"/>
    <property type="match status" value="1"/>
</dbReference>
<dbReference type="InterPro" id="IPR003489">
    <property type="entry name" value="RHF/RaiA"/>
</dbReference>
<dbReference type="Gene3D" id="3.30.505.50">
    <property type="entry name" value="Sigma 54 modulation/S30EA ribosomal protein, C-terminal domain"/>
    <property type="match status" value="1"/>
</dbReference>
<keyword evidence="6" id="KW-1185">Reference proteome</keyword>
<evidence type="ECO:0000256" key="3">
    <source>
        <dbReference type="SAM" id="MobiDB-lite"/>
    </source>
</evidence>
<dbReference type="InterPro" id="IPR036567">
    <property type="entry name" value="RHF-like"/>
</dbReference>
<dbReference type="GO" id="GO:0043024">
    <property type="term" value="F:ribosomal small subunit binding"/>
    <property type="evidence" value="ECO:0007669"/>
    <property type="project" value="TreeGrafter"/>
</dbReference>
<dbReference type="SUPFAM" id="SSF69754">
    <property type="entry name" value="Ribosome binding protein Y (YfiA homologue)"/>
    <property type="match status" value="1"/>
</dbReference>
<dbReference type="InterPro" id="IPR034694">
    <property type="entry name" value="HPF_long/plastid"/>
</dbReference>
<dbReference type="InterPro" id="IPR038416">
    <property type="entry name" value="Ribosom_S30AE_C_sf"/>
</dbReference>
<dbReference type="InterPro" id="IPR032528">
    <property type="entry name" value="Ribosom_S30AE_C"/>
</dbReference>
<comment type="similarity">
    <text evidence="2">Belongs to the HPF/YfiA ribosome-associated protein family. Long HPF subfamily.</text>
</comment>
<dbReference type="Gene3D" id="3.30.160.100">
    <property type="entry name" value="Ribosome hibernation promotion factor-like"/>
    <property type="match status" value="1"/>
</dbReference>
<comment type="subcellular location">
    <subcellularLocation>
        <location evidence="2">Cytoplasm</location>
    </subcellularLocation>
</comment>
<dbReference type="InterPro" id="IPR050574">
    <property type="entry name" value="HPF/YfiA_ribosome-assoc"/>
</dbReference>
<dbReference type="RefSeq" id="WP_149957940.1">
    <property type="nucleotide sequence ID" value="NZ_BKDJ01000022.1"/>
</dbReference>
<dbReference type="EMBL" id="BKDJ01000022">
    <property type="protein sequence ID" value="GER24351.1"/>
    <property type="molecule type" value="Genomic_DNA"/>
</dbReference>
<feature type="domain" description="Sigma 54 modulation/S30EA ribosomal protein C-terminal" evidence="4">
    <location>
        <begin position="153"/>
        <end position="203"/>
    </location>
</feature>
<dbReference type="PANTHER" id="PTHR33231">
    <property type="entry name" value="30S RIBOSOMAL PROTEIN"/>
    <property type="match status" value="1"/>
</dbReference>
<dbReference type="GO" id="GO:0045900">
    <property type="term" value="P:negative regulation of translational elongation"/>
    <property type="evidence" value="ECO:0007669"/>
    <property type="project" value="TreeGrafter"/>
</dbReference>
<dbReference type="GO" id="GO:0022627">
    <property type="term" value="C:cytosolic small ribosomal subunit"/>
    <property type="evidence" value="ECO:0007669"/>
    <property type="project" value="TreeGrafter"/>
</dbReference>
<evidence type="ECO:0000259" key="4">
    <source>
        <dbReference type="Pfam" id="PF16321"/>
    </source>
</evidence>
<dbReference type="Pfam" id="PF16321">
    <property type="entry name" value="Ribosom_S30AE_C"/>
    <property type="match status" value="1"/>
</dbReference>
<name>A0A5A7NVU9_9MICC</name>
<dbReference type="HAMAP" id="MF_00839">
    <property type="entry name" value="HPF"/>
    <property type="match status" value="1"/>
</dbReference>
<comment type="caution">
    <text evidence="5">The sequence shown here is derived from an EMBL/GenBank/DDBJ whole genome shotgun (WGS) entry which is preliminary data.</text>
</comment>
<proteinExistence type="inferred from homology"/>
<protein>
    <recommendedName>
        <fullName evidence="2">Ribosome hibernation promoting factor</fullName>
        <shortName evidence="2">HPF</shortName>
    </recommendedName>
</protein>
<dbReference type="OrthoDB" id="9794975at2"/>
<reference evidence="5 6" key="1">
    <citation type="submission" date="2019-09" db="EMBL/GenBank/DDBJ databases">
        <title>Arthrobacter zafarii sp. nov., a moderately thermotolerant and halotolerant actinobacterium isolated from Cholistan desert soil of Pakistan.</title>
        <authorList>
            <person name="Amin A."/>
            <person name="Ahmed I."/>
            <person name="Khalid N."/>
            <person name="Schumann P."/>
            <person name="Busse H.J."/>
            <person name="Khan I.U."/>
            <person name="Li S."/>
            <person name="Li W.J."/>
        </authorList>
    </citation>
    <scope>NUCLEOTIDE SEQUENCE [LARGE SCALE GENOMIC DNA]</scope>
    <source>
        <strain evidence="5 6">NCCP-1664</strain>
    </source>
</reference>
<accession>A0A5A7NVU9</accession>
<feature type="region of interest" description="Disordered" evidence="3">
    <location>
        <begin position="96"/>
        <end position="122"/>
    </location>
</feature>
<dbReference type="CDD" id="cd00552">
    <property type="entry name" value="RaiA"/>
    <property type="match status" value="1"/>
</dbReference>
<dbReference type="Proteomes" id="UP000325307">
    <property type="component" value="Unassembled WGS sequence"/>
</dbReference>
<organism evidence="5 6">
    <name type="scientific">Zafaria cholistanensis</name>
    <dbReference type="NCBI Taxonomy" id="1682741"/>
    <lineage>
        <taxon>Bacteria</taxon>
        <taxon>Bacillati</taxon>
        <taxon>Actinomycetota</taxon>
        <taxon>Actinomycetes</taxon>
        <taxon>Micrococcales</taxon>
        <taxon>Micrococcaceae</taxon>
        <taxon>Zafaria</taxon>
    </lineage>
</organism>
<comment type="function">
    <text evidence="2">Required for dimerization of active 70S ribosomes into 100S ribosomes in stationary phase; 100S ribosomes are translationally inactive and sometimes present during exponential growth.</text>
</comment>
<evidence type="ECO:0000313" key="5">
    <source>
        <dbReference type="EMBL" id="GER24351.1"/>
    </source>
</evidence>
<comment type="subunit">
    <text evidence="2">Interacts with 100S ribosomes.</text>
</comment>
<dbReference type="AlphaFoldDB" id="A0A5A7NVU9"/>
<sequence>MEMKFSGRGLTVSDRFREYADDKVAKIEQLASKVQWLEVKVTKESKARLADTQFTVELTVVVLGPAIRAEAKAPDKFAAFDIAFAKLLERLRRARDRQKVHHGSRTPAGVAEATSTLEPADPNVPLHVAVKEGQLEEEAEAAAAAEAPSPVEIRRKVFPAVKMSLDDAVDRMEMVGHPFYLFIDEATGQHSVVYRRKGWSYGVITLDAECTEEMVETRGYRKDEKVDA</sequence>
<dbReference type="NCBIfam" id="TIGR00741">
    <property type="entry name" value="yfiA"/>
    <property type="match status" value="1"/>
</dbReference>
<evidence type="ECO:0000256" key="1">
    <source>
        <dbReference type="ARBA" id="ARBA00022845"/>
    </source>
</evidence>
<keyword evidence="1 2" id="KW-0810">Translation regulation</keyword>